<dbReference type="Pfam" id="PF03719">
    <property type="entry name" value="Ribosomal_S5_C"/>
    <property type="match status" value="1"/>
</dbReference>
<dbReference type="FunFam" id="3.30.230.10:FF:000002">
    <property type="entry name" value="30S ribosomal protein S5"/>
    <property type="match status" value="1"/>
</dbReference>
<dbReference type="GO" id="GO:0003735">
    <property type="term" value="F:structural constituent of ribosome"/>
    <property type="evidence" value="ECO:0007669"/>
    <property type="project" value="UniProtKB-UniRule"/>
</dbReference>
<dbReference type="AlphaFoldDB" id="A0A9N9WXI5"/>
<evidence type="ECO:0000256" key="7">
    <source>
        <dbReference type="ARBA" id="ARBA00041606"/>
    </source>
</evidence>
<comment type="similarity">
    <text evidence="2 10">Belongs to the universal ribosomal protein uS5 family.</text>
</comment>
<evidence type="ECO:0000256" key="8">
    <source>
        <dbReference type="ARBA" id="ARBA00062683"/>
    </source>
</evidence>
<comment type="subunit">
    <text evidence="8">Component of the mitochondrial ribosome small subunit (28S) which comprises a 12S rRNA and about 30 distinct proteins.</text>
</comment>
<dbReference type="Pfam" id="PF21251">
    <property type="entry name" value="Ribosomal_uS5m_N"/>
    <property type="match status" value="1"/>
</dbReference>
<proteinExistence type="inferred from homology"/>
<dbReference type="InterPro" id="IPR020568">
    <property type="entry name" value="Ribosomal_Su5_D2-typ_SF"/>
</dbReference>
<dbReference type="Gene3D" id="3.30.230.10">
    <property type="match status" value="1"/>
</dbReference>
<evidence type="ECO:0000256" key="6">
    <source>
        <dbReference type="ARBA" id="ARBA00039335"/>
    </source>
</evidence>
<evidence type="ECO:0000256" key="1">
    <source>
        <dbReference type="ARBA" id="ARBA00004173"/>
    </source>
</evidence>
<dbReference type="InterPro" id="IPR000851">
    <property type="entry name" value="Ribosomal_uS5"/>
</dbReference>
<dbReference type="PROSITE" id="PS50881">
    <property type="entry name" value="S5_DSRBD"/>
    <property type="match status" value="1"/>
</dbReference>
<dbReference type="Pfam" id="PF00333">
    <property type="entry name" value="Ribosomal_S5"/>
    <property type="match status" value="1"/>
</dbReference>
<organism evidence="12 13">
    <name type="scientific">Chironomus riparius</name>
    <dbReference type="NCBI Taxonomy" id="315576"/>
    <lineage>
        <taxon>Eukaryota</taxon>
        <taxon>Metazoa</taxon>
        <taxon>Ecdysozoa</taxon>
        <taxon>Arthropoda</taxon>
        <taxon>Hexapoda</taxon>
        <taxon>Insecta</taxon>
        <taxon>Pterygota</taxon>
        <taxon>Neoptera</taxon>
        <taxon>Endopterygota</taxon>
        <taxon>Diptera</taxon>
        <taxon>Nematocera</taxon>
        <taxon>Chironomoidea</taxon>
        <taxon>Chironomidae</taxon>
        <taxon>Chironominae</taxon>
        <taxon>Chironomus</taxon>
    </lineage>
</organism>
<keyword evidence="3 9" id="KW-0689">Ribosomal protein</keyword>
<dbReference type="InterPro" id="IPR014721">
    <property type="entry name" value="Ribsml_uS5_D2-typ_fold_subgr"/>
</dbReference>
<dbReference type="InterPro" id="IPR013810">
    <property type="entry name" value="Ribosomal_uS5_N"/>
</dbReference>
<dbReference type="OrthoDB" id="309483at2759"/>
<evidence type="ECO:0000256" key="4">
    <source>
        <dbReference type="ARBA" id="ARBA00023128"/>
    </source>
</evidence>
<dbReference type="SUPFAM" id="SSF54768">
    <property type="entry name" value="dsRNA-binding domain-like"/>
    <property type="match status" value="1"/>
</dbReference>
<dbReference type="SUPFAM" id="SSF54211">
    <property type="entry name" value="Ribosomal protein S5 domain 2-like"/>
    <property type="match status" value="1"/>
</dbReference>
<dbReference type="EMBL" id="OU895879">
    <property type="protein sequence ID" value="CAG9809951.1"/>
    <property type="molecule type" value="Genomic_DNA"/>
</dbReference>
<evidence type="ECO:0000313" key="13">
    <source>
        <dbReference type="Proteomes" id="UP001153620"/>
    </source>
</evidence>
<dbReference type="PANTHER" id="PTHR48277:SF1">
    <property type="entry name" value="MITOCHONDRIAL RIBOSOMAL PROTEIN S5"/>
    <property type="match status" value="1"/>
</dbReference>
<dbReference type="GO" id="GO:0005763">
    <property type="term" value="C:mitochondrial small ribosomal subunit"/>
    <property type="evidence" value="ECO:0007669"/>
    <property type="project" value="UniProtKB-ARBA"/>
</dbReference>
<dbReference type="GO" id="GO:0003723">
    <property type="term" value="F:RNA binding"/>
    <property type="evidence" value="ECO:0007669"/>
    <property type="project" value="InterPro"/>
</dbReference>
<comment type="subcellular location">
    <subcellularLocation>
        <location evidence="1">Mitochondrion</location>
    </subcellularLocation>
</comment>
<dbReference type="Proteomes" id="UP001153620">
    <property type="component" value="Chromosome 3"/>
</dbReference>
<keyword evidence="5 9" id="KW-0687">Ribonucleoprotein</keyword>
<dbReference type="PANTHER" id="PTHR48277">
    <property type="entry name" value="MITOCHONDRIAL RIBOSOMAL PROTEIN S5"/>
    <property type="match status" value="1"/>
</dbReference>
<evidence type="ECO:0000259" key="11">
    <source>
        <dbReference type="PROSITE" id="PS50881"/>
    </source>
</evidence>
<evidence type="ECO:0000256" key="5">
    <source>
        <dbReference type="ARBA" id="ARBA00023274"/>
    </source>
</evidence>
<evidence type="ECO:0000256" key="3">
    <source>
        <dbReference type="ARBA" id="ARBA00022980"/>
    </source>
</evidence>
<dbReference type="GO" id="GO:0006412">
    <property type="term" value="P:translation"/>
    <property type="evidence" value="ECO:0007669"/>
    <property type="project" value="InterPro"/>
</dbReference>
<evidence type="ECO:0000313" key="12">
    <source>
        <dbReference type="EMBL" id="CAG9809951.1"/>
    </source>
</evidence>
<dbReference type="GO" id="GO:0005743">
    <property type="term" value="C:mitochondrial inner membrane"/>
    <property type="evidence" value="ECO:0007669"/>
    <property type="project" value="UniProtKB-ARBA"/>
</dbReference>
<dbReference type="InterPro" id="IPR005324">
    <property type="entry name" value="Ribosomal_uS5_C"/>
</dbReference>
<reference evidence="12" key="2">
    <citation type="submission" date="2022-10" db="EMBL/GenBank/DDBJ databases">
        <authorList>
            <consortium name="ENA_rothamsted_submissions"/>
            <consortium name="culmorum"/>
            <person name="King R."/>
        </authorList>
    </citation>
    <scope>NUCLEOTIDE SEQUENCE</scope>
</reference>
<dbReference type="InterPro" id="IPR048584">
    <property type="entry name" value="Ribosomal_uS5m_N"/>
</dbReference>
<gene>
    <name evidence="12" type="ORF">CHIRRI_LOCUS12769</name>
</gene>
<keyword evidence="13" id="KW-1185">Reference proteome</keyword>
<keyword evidence="4" id="KW-0496">Mitochondrion</keyword>
<dbReference type="Gene3D" id="3.30.160.20">
    <property type="match status" value="1"/>
</dbReference>
<name>A0A9N9WXI5_9DIPT</name>
<reference evidence="12" key="1">
    <citation type="submission" date="2022-01" db="EMBL/GenBank/DDBJ databases">
        <authorList>
            <person name="King R."/>
        </authorList>
    </citation>
    <scope>NUCLEOTIDE SEQUENCE</scope>
</reference>
<sequence length="452" mass="51129">MALRLLQTSRYLSRAFQNLTICSTSTSVLNRNHDLNLNFSRNTSFFVKLPATELWKGVTSVSNAGKKRGRAKGLIRRKDLNRGQVIGLGKANIQWPGLSAPIIRGRELVQRNQLPADPDREAKILKLRDAMASKKFQKISTLDRGWSGNKMPGRSIGAPDQIAEDSFEGFDTKVIEFKQVFNMKGNLGRKRRLSAFVVTGNKNGLAGFASAKAVDGRAVLRKAKNRAAQKLMHIELCDGHTVFHDYACSFGLTKIFVQKKPEGHGLICHRAIKEICQLVGIKNLYAKVEGSKGVQHIVKAFFLGLLAQKKYDDIAEAKGLNLVEYRPEFGNFPKVVGTPKVCREQSDIRYDEIMDYNTFAMDGKVVLKKKKFPPFYANSYGYHIHLKKLEGRRNHKKIKFDMLCEHGEIKSYLTDKYPDARPMGYILRNMYLKKKSEEGQDEAPEVEVEVEQ</sequence>
<feature type="domain" description="S5 DRBM" evidence="11">
    <location>
        <begin position="170"/>
        <end position="234"/>
    </location>
</feature>
<dbReference type="FunFam" id="3.30.160.20:FF:000022">
    <property type="entry name" value="28S ribosomal protein S5, mitochondrial"/>
    <property type="match status" value="1"/>
</dbReference>
<evidence type="ECO:0000256" key="2">
    <source>
        <dbReference type="ARBA" id="ARBA00008945"/>
    </source>
</evidence>
<evidence type="ECO:0000256" key="9">
    <source>
        <dbReference type="PROSITE-ProRule" id="PRU00268"/>
    </source>
</evidence>
<accession>A0A9N9WXI5</accession>
<protein>
    <recommendedName>
        <fullName evidence="6">Small ribosomal subunit protein uS5m</fullName>
    </recommendedName>
    <alternativeName>
        <fullName evidence="7">28S ribosomal protein S5, mitochondrial</fullName>
    </alternativeName>
</protein>
<evidence type="ECO:0000256" key="10">
    <source>
        <dbReference type="RuleBase" id="RU003823"/>
    </source>
</evidence>